<evidence type="ECO:0000256" key="7">
    <source>
        <dbReference type="ARBA" id="ARBA00022777"/>
    </source>
</evidence>
<evidence type="ECO:0000256" key="10">
    <source>
        <dbReference type="ARBA" id="ARBA00029409"/>
    </source>
</evidence>
<sequence>MSDFYLLLGGNLGNREGNLKKAIDLLEERIGVISKRSSIYETAAWGKEDQPSFLNQAVCIQIQADPENILYKVLHIETDLGRERFEHWGSRVIDIDLLIADDLIINTQRLTLPHPQLQNRRFALIPLQEIAPDLIHPVFHKSVKDLLVECPDKLEVKKFQER</sequence>
<name>A0A521DAU8_9SPHI</name>
<dbReference type="UniPathway" id="UPA00077">
    <property type="reaction ID" value="UER00155"/>
</dbReference>
<dbReference type="InterPro" id="IPR000550">
    <property type="entry name" value="Hppk"/>
</dbReference>
<evidence type="ECO:0000256" key="12">
    <source>
        <dbReference type="ARBA" id="ARBA00033413"/>
    </source>
</evidence>
<dbReference type="Proteomes" id="UP000315971">
    <property type="component" value="Unassembled WGS sequence"/>
</dbReference>
<evidence type="ECO:0000256" key="5">
    <source>
        <dbReference type="ARBA" id="ARBA00022679"/>
    </source>
</evidence>
<proteinExistence type="inferred from homology"/>
<evidence type="ECO:0000313" key="14">
    <source>
        <dbReference type="EMBL" id="SMO68201.1"/>
    </source>
</evidence>
<dbReference type="GO" id="GO:0003848">
    <property type="term" value="F:2-amino-4-hydroxy-6-hydroxymethyldihydropteridine diphosphokinase activity"/>
    <property type="evidence" value="ECO:0007669"/>
    <property type="project" value="UniProtKB-EC"/>
</dbReference>
<dbReference type="PROSITE" id="PS00794">
    <property type="entry name" value="HPPK"/>
    <property type="match status" value="1"/>
</dbReference>
<evidence type="ECO:0000256" key="4">
    <source>
        <dbReference type="ARBA" id="ARBA00016218"/>
    </source>
</evidence>
<dbReference type="NCBIfam" id="TIGR01498">
    <property type="entry name" value="folK"/>
    <property type="match status" value="1"/>
</dbReference>
<dbReference type="InterPro" id="IPR035907">
    <property type="entry name" value="Hppk_sf"/>
</dbReference>
<protein>
    <recommendedName>
        <fullName evidence="4">2-amino-4-hydroxy-6-hydroxymethyldihydropteridine pyrophosphokinase</fullName>
        <ecNumber evidence="3">2.7.6.3</ecNumber>
    </recommendedName>
    <alternativeName>
        <fullName evidence="11">6-hydroxymethyl-7,8-dihydropterin pyrophosphokinase</fullName>
    </alternativeName>
    <alternativeName>
        <fullName evidence="12">7,8-dihydro-6-hydroxymethylpterin-pyrophosphokinase</fullName>
    </alternativeName>
</protein>
<evidence type="ECO:0000256" key="9">
    <source>
        <dbReference type="ARBA" id="ARBA00022909"/>
    </source>
</evidence>
<organism evidence="14 15">
    <name type="scientific">Solitalea koreensis</name>
    <dbReference type="NCBI Taxonomy" id="543615"/>
    <lineage>
        <taxon>Bacteria</taxon>
        <taxon>Pseudomonadati</taxon>
        <taxon>Bacteroidota</taxon>
        <taxon>Sphingobacteriia</taxon>
        <taxon>Sphingobacteriales</taxon>
        <taxon>Sphingobacteriaceae</taxon>
        <taxon>Solitalea</taxon>
    </lineage>
</organism>
<keyword evidence="15" id="KW-1185">Reference proteome</keyword>
<dbReference type="GO" id="GO:0046654">
    <property type="term" value="P:tetrahydrofolate biosynthetic process"/>
    <property type="evidence" value="ECO:0007669"/>
    <property type="project" value="UniProtKB-UniPathway"/>
</dbReference>
<evidence type="ECO:0000256" key="11">
    <source>
        <dbReference type="ARBA" id="ARBA00029766"/>
    </source>
</evidence>
<dbReference type="EC" id="2.7.6.3" evidence="3"/>
<dbReference type="GO" id="GO:0016301">
    <property type="term" value="F:kinase activity"/>
    <property type="evidence" value="ECO:0007669"/>
    <property type="project" value="UniProtKB-KW"/>
</dbReference>
<comment type="function">
    <text evidence="10">Catalyzes the transfer of pyrophosphate from adenosine triphosphate (ATP) to 6-hydroxymethyl-7,8-dihydropterin, an enzymatic step in folate biosynthesis pathway.</text>
</comment>
<dbReference type="Gene3D" id="3.30.70.560">
    <property type="entry name" value="7,8-Dihydro-6-hydroxymethylpterin-pyrophosphokinase HPPK"/>
    <property type="match status" value="1"/>
</dbReference>
<feature type="domain" description="7,8-dihydro-6-hydroxymethylpterin-pyrophosphokinase" evidence="13">
    <location>
        <begin position="87"/>
        <end position="98"/>
    </location>
</feature>
<dbReference type="SUPFAM" id="SSF55083">
    <property type="entry name" value="6-hydroxymethyl-7,8-dihydropterin pyrophosphokinase, HPPK"/>
    <property type="match status" value="1"/>
</dbReference>
<reference evidence="14 15" key="1">
    <citation type="submission" date="2017-05" db="EMBL/GenBank/DDBJ databases">
        <authorList>
            <person name="Varghese N."/>
            <person name="Submissions S."/>
        </authorList>
    </citation>
    <scope>NUCLEOTIDE SEQUENCE [LARGE SCALE GENOMIC DNA]</scope>
    <source>
        <strain evidence="14 15">DSM 21342</strain>
    </source>
</reference>
<evidence type="ECO:0000256" key="6">
    <source>
        <dbReference type="ARBA" id="ARBA00022741"/>
    </source>
</evidence>
<comment type="similarity">
    <text evidence="2">Belongs to the HPPK family.</text>
</comment>
<dbReference type="GO" id="GO:0046656">
    <property type="term" value="P:folic acid biosynthetic process"/>
    <property type="evidence" value="ECO:0007669"/>
    <property type="project" value="UniProtKB-KW"/>
</dbReference>
<accession>A0A521DAU8</accession>
<gene>
    <name evidence="14" type="ORF">SAMN06265350_10689</name>
</gene>
<dbReference type="EMBL" id="FXSZ01000006">
    <property type="protein sequence ID" value="SMO68201.1"/>
    <property type="molecule type" value="Genomic_DNA"/>
</dbReference>
<keyword evidence="8" id="KW-0067">ATP-binding</keyword>
<dbReference type="GO" id="GO:0005524">
    <property type="term" value="F:ATP binding"/>
    <property type="evidence" value="ECO:0007669"/>
    <property type="project" value="UniProtKB-KW"/>
</dbReference>
<dbReference type="Pfam" id="PF01288">
    <property type="entry name" value="HPPK"/>
    <property type="match status" value="1"/>
</dbReference>
<comment type="pathway">
    <text evidence="1">Cofactor biosynthesis; tetrahydrofolate biosynthesis; 2-amino-4-hydroxy-6-hydroxymethyl-7,8-dihydropteridine diphosphate from 7,8-dihydroneopterin triphosphate: step 4/4.</text>
</comment>
<evidence type="ECO:0000256" key="8">
    <source>
        <dbReference type="ARBA" id="ARBA00022840"/>
    </source>
</evidence>
<keyword evidence="7 14" id="KW-0418">Kinase</keyword>
<evidence type="ECO:0000256" key="3">
    <source>
        <dbReference type="ARBA" id="ARBA00013253"/>
    </source>
</evidence>
<dbReference type="PANTHER" id="PTHR43071:SF1">
    <property type="entry name" value="2-AMINO-4-HYDROXY-6-HYDROXYMETHYLDIHYDROPTERIDINE PYROPHOSPHOKINASE"/>
    <property type="match status" value="1"/>
</dbReference>
<evidence type="ECO:0000256" key="2">
    <source>
        <dbReference type="ARBA" id="ARBA00005810"/>
    </source>
</evidence>
<dbReference type="AlphaFoldDB" id="A0A521DAU8"/>
<dbReference type="CDD" id="cd00483">
    <property type="entry name" value="HPPK"/>
    <property type="match status" value="1"/>
</dbReference>
<evidence type="ECO:0000256" key="1">
    <source>
        <dbReference type="ARBA" id="ARBA00005051"/>
    </source>
</evidence>
<keyword evidence="5" id="KW-0808">Transferase</keyword>
<dbReference type="OrthoDB" id="9808041at2"/>
<keyword evidence="9" id="KW-0289">Folate biosynthesis</keyword>
<evidence type="ECO:0000313" key="15">
    <source>
        <dbReference type="Proteomes" id="UP000315971"/>
    </source>
</evidence>
<dbReference type="RefSeq" id="WP_142604037.1">
    <property type="nucleotide sequence ID" value="NZ_FXSZ01000006.1"/>
</dbReference>
<evidence type="ECO:0000259" key="13">
    <source>
        <dbReference type="PROSITE" id="PS00794"/>
    </source>
</evidence>
<dbReference type="PANTHER" id="PTHR43071">
    <property type="entry name" value="2-AMINO-4-HYDROXY-6-HYDROXYMETHYLDIHYDROPTERIDINE PYROPHOSPHOKINASE"/>
    <property type="match status" value="1"/>
</dbReference>
<keyword evidence="6" id="KW-0547">Nucleotide-binding</keyword>